<dbReference type="InterPro" id="IPR006068">
    <property type="entry name" value="ATPase_P-typ_cation-transptr_C"/>
</dbReference>
<dbReference type="InterPro" id="IPR023299">
    <property type="entry name" value="ATPase_P-typ_cyto_dom_N"/>
</dbReference>
<dbReference type="Pfam" id="PF00122">
    <property type="entry name" value="E1-E2_ATPase"/>
    <property type="match status" value="1"/>
</dbReference>
<dbReference type="SFLD" id="SFLDS00003">
    <property type="entry name" value="Haloacid_Dehalogenase"/>
    <property type="match status" value="1"/>
</dbReference>
<keyword evidence="4" id="KW-0547">Nucleotide-binding</keyword>
<dbReference type="InterPro" id="IPR023214">
    <property type="entry name" value="HAD_sf"/>
</dbReference>
<keyword evidence="5" id="KW-0067">ATP-binding</keyword>
<keyword evidence="9" id="KW-0472">Membrane</keyword>
<evidence type="ECO:0000256" key="2">
    <source>
        <dbReference type="ARBA" id="ARBA00022692"/>
    </source>
</evidence>
<gene>
    <name evidence="12" type="ORF">AVDCRST_MAG54-1622</name>
</gene>
<comment type="catalytic activity">
    <reaction evidence="10">
        <text>ATP + H2O = ADP + phosphate + H(+)</text>
        <dbReference type="Rhea" id="RHEA:13065"/>
        <dbReference type="ChEBI" id="CHEBI:15377"/>
        <dbReference type="ChEBI" id="CHEBI:15378"/>
        <dbReference type="ChEBI" id="CHEBI:30616"/>
        <dbReference type="ChEBI" id="CHEBI:43474"/>
        <dbReference type="ChEBI" id="CHEBI:456216"/>
    </reaction>
</comment>
<dbReference type="Pfam" id="PF00689">
    <property type="entry name" value="Cation_ATPase_C"/>
    <property type="match status" value="1"/>
</dbReference>
<evidence type="ECO:0000256" key="3">
    <source>
        <dbReference type="ARBA" id="ARBA00022723"/>
    </source>
</evidence>
<dbReference type="SUPFAM" id="SSF81653">
    <property type="entry name" value="Calcium ATPase, transduction domain A"/>
    <property type="match status" value="1"/>
</dbReference>
<dbReference type="InterPro" id="IPR018303">
    <property type="entry name" value="ATPase_P-typ_P_site"/>
</dbReference>
<dbReference type="PANTHER" id="PTHR24093">
    <property type="entry name" value="CATION TRANSPORTING ATPASE"/>
    <property type="match status" value="1"/>
</dbReference>
<dbReference type="Gene3D" id="3.40.1110.10">
    <property type="entry name" value="Calcium-transporting ATPase, cytoplasmic domain N"/>
    <property type="match status" value="1"/>
</dbReference>
<sequence>AAVVGVLLEPASAAEALAAAARRARVGLVPGTAEGGGVGIADHAVPGGDALRDSVRALQAGGAGVLVVSRDRRALAAADLGVGVSRPDGAAPWGAHVLVGDDLGTAALLIEGVKVARGVSGRSVNLARAGTALGAIMATAGTTPRAPGLAGLAVNGAAAVSLGNGAWSASELGRRVVVPGVSRTPWHVMPTSTVLTRLDVTEQGLTSAEAHRRHRDDPAAAETQTSLGRAFLDELNNPLTPVLAGGAVLSAAIGAVVDAAIVVGVTAFSALIGGVQQVVTDRAVAGLLERSSIRARVLRDGSPRAVGADEVVVGDVIDLGPDDVVPADCRVLQSDALEVDESSLTGESLPVLKTPAPVIARTVADRRSMLYEGSTVATGRGRAVVVATGSSTEVGRSTATAKASAPVAGVDERLAGLTRVTTPLALGSAAAVVAAGAVRGLPFQQNLHSGVGLAVASVPEGLPFVVSAAQLASARRLSAEGALVRNPRTIEAIGRTDVLCFDKTGTLTEGRLALSAISDGVKLRPTDRLRKRQRRVLAAALRATPRPAPGERLAHLTDRAVVYGGQQFDVDPAHKRPGWWPVDSLDFDPSRGYHATLGEVDAPEGDAAKRSSTLEGAAEGDGPHRLISVKGAPEVVIARATSWAGTPLDDEARQALVDHTELLAGQGMRVLAVAERVLASDDHTLDDADVADLDFTGFVGFTDPVRAGAEASVRDLRDAGVQVLMITGDHPSTAEAVAEELDVLGGASGATGNGNGGIVVTGAELDALDDDALDELLPTVRVVARGTPSHKVRIVQAFQRLGRTVAMTGDGTNDAAAIRLADVGIALGRRGTPAARAAADLVITDDRLETILAALVEGRAMWASVREALGVLVGGNIGEIAFTVLGATTTGTSPLNARQLLLVNLLTDLVPSLALAVRAPEPGSAASLLAEGPEASLGEALNREIGLRAMATAGGATLAWVQAQATPYGSPARSRTVALTALVGTQLGQTVVAGGARSPLVVGASVVSAGALFAVVQTPGISHFFGCVPLGPVAWAQAAGSATVATAASVVGPELVRRYGPVVVPEGSPQAEWLARLEEVRDAATRRYTELQDRAAALLST</sequence>
<organism evidence="12">
    <name type="scientific">uncultured Actinomycetospora sp</name>
    <dbReference type="NCBI Taxonomy" id="1135996"/>
    <lineage>
        <taxon>Bacteria</taxon>
        <taxon>Bacillati</taxon>
        <taxon>Actinomycetota</taxon>
        <taxon>Actinomycetes</taxon>
        <taxon>Pseudonocardiales</taxon>
        <taxon>Pseudonocardiaceae</taxon>
        <taxon>Actinomycetospora</taxon>
        <taxon>environmental samples</taxon>
    </lineage>
</organism>
<dbReference type="Pfam" id="PF00690">
    <property type="entry name" value="Cation_ATPase_N"/>
    <property type="match status" value="1"/>
</dbReference>
<evidence type="ECO:0000256" key="9">
    <source>
        <dbReference type="ARBA" id="ARBA00023136"/>
    </source>
</evidence>
<keyword evidence="3" id="KW-0479">Metal-binding</keyword>
<dbReference type="InterPro" id="IPR036412">
    <property type="entry name" value="HAD-like_sf"/>
</dbReference>
<dbReference type="InterPro" id="IPR008250">
    <property type="entry name" value="ATPase_P-typ_transduc_dom_A_sf"/>
</dbReference>
<evidence type="ECO:0000259" key="11">
    <source>
        <dbReference type="SMART" id="SM00831"/>
    </source>
</evidence>
<comment type="subcellular location">
    <subcellularLocation>
        <location evidence="1">Cell membrane</location>
        <topology evidence="1">Multi-pass membrane protein</topology>
    </subcellularLocation>
</comment>
<name>A0A6J4I6H9_9PSEU</name>
<evidence type="ECO:0000256" key="8">
    <source>
        <dbReference type="ARBA" id="ARBA00022989"/>
    </source>
</evidence>
<dbReference type="GO" id="GO:0005886">
    <property type="term" value="C:plasma membrane"/>
    <property type="evidence" value="ECO:0007669"/>
    <property type="project" value="UniProtKB-SubCell"/>
</dbReference>
<dbReference type="Gene3D" id="2.70.150.10">
    <property type="entry name" value="Calcium-transporting ATPase, cytoplasmic transduction domain A"/>
    <property type="match status" value="1"/>
</dbReference>
<dbReference type="GO" id="GO:0046872">
    <property type="term" value="F:metal ion binding"/>
    <property type="evidence" value="ECO:0007669"/>
    <property type="project" value="UniProtKB-KW"/>
</dbReference>
<evidence type="ECO:0000256" key="10">
    <source>
        <dbReference type="ARBA" id="ARBA00049360"/>
    </source>
</evidence>
<dbReference type="SUPFAM" id="SSF56784">
    <property type="entry name" value="HAD-like"/>
    <property type="match status" value="1"/>
</dbReference>
<keyword evidence="8" id="KW-1133">Transmembrane helix</keyword>
<proteinExistence type="predicted"/>
<dbReference type="PROSITE" id="PS00154">
    <property type="entry name" value="ATPASE_E1_E2"/>
    <property type="match status" value="1"/>
</dbReference>
<dbReference type="Pfam" id="PF13246">
    <property type="entry name" value="Cation_ATPase"/>
    <property type="match status" value="1"/>
</dbReference>
<keyword evidence="7" id="KW-1278">Translocase</keyword>
<dbReference type="SUPFAM" id="SSF81665">
    <property type="entry name" value="Calcium ATPase, transmembrane domain M"/>
    <property type="match status" value="1"/>
</dbReference>
<dbReference type="GO" id="GO:0005388">
    <property type="term" value="F:P-type calcium transporter activity"/>
    <property type="evidence" value="ECO:0007669"/>
    <property type="project" value="TreeGrafter"/>
</dbReference>
<dbReference type="PRINTS" id="PR00119">
    <property type="entry name" value="CATATPASE"/>
</dbReference>
<dbReference type="EMBL" id="CADCTH010000219">
    <property type="protein sequence ID" value="CAA9243502.1"/>
    <property type="molecule type" value="Genomic_DNA"/>
</dbReference>
<accession>A0A6J4I6H9</accession>
<dbReference type="PRINTS" id="PR00120">
    <property type="entry name" value="HATPASE"/>
</dbReference>
<evidence type="ECO:0000256" key="5">
    <source>
        <dbReference type="ARBA" id="ARBA00022840"/>
    </source>
</evidence>
<dbReference type="InterPro" id="IPR044492">
    <property type="entry name" value="P_typ_ATPase_HD_dom"/>
</dbReference>
<evidence type="ECO:0000256" key="4">
    <source>
        <dbReference type="ARBA" id="ARBA00022741"/>
    </source>
</evidence>
<dbReference type="InterPro" id="IPR059000">
    <property type="entry name" value="ATPase_P-type_domA"/>
</dbReference>
<dbReference type="NCBIfam" id="TIGR01494">
    <property type="entry name" value="ATPase_P-type"/>
    <property type="match status" value="2"/>
</dbReference>
<keyword evidence="6" id="KW-0460">Magnesium</keyword>
<evidence type="ECO:0000313" key="12">
    <source>
        <dbReference type="EMBL" id="CAA9243502.1"/>
    </source>
</evidence>
<dbReference type="SMART" id="SM00831">
    <property type="entry name" value="Cation_ATPase_N"/>
    <property type="match status" value="1"/>
</dbReference>
<dbReference type="AlphaFoldDB" id="A0A6J4I6H9"/>
<protein>
    <submittedName>
        <fullName evidence="12">FUPA24 P-type ATPase</fullName>
    </submittedName>
</protein>
<reference evidence="12" key="1">
    <citation type="submission" date="2020-02" db="EMBL/GenBank/DDBJ databases">
        <authorList>
            <person name="Meier V. D."/>
        </authorList>
    </citation>
    <scope>NUCLEOTIDE SEQUENCE</scope>
    <source>
        <strain evidence="12">AVDCRST_MAG54</strain>
    </source>
</reference>
<feature type="domain" description="Cation-transporting P-type ATPase N-terminal" evidence="11">
    <location>
        <begin position="185"/>
        <end position="255"/>
    </location>
</feature>
<evidence type="ECO:0000256" key="7">
    <source>
        <dbReference type="ARBA" id="ARBA00022967"/>
    </source>
</evidence>
<dbReference type="InterPro" id="IPR004014">
    <property type="entry name" value="ATPase_P-typ_cation-transptr_N"/>
</dbReference>
<dbReference type="SFLD" id="SFLDF00027">
    <property type="entry name" value="p-type_atpase"/>
    <property type="match status" value="1"/>
</dbReference>
<dbReference type="InterPro" id="IPR001757">
    <property type="entry name" value="P_typ_ATPase"/>
</dbReference>
<evidence type="ECO:0000256" key="6">
    <source>
        <dbReference type="ARBA" id="ARBA00022842"/>
    </source>
</evidence>
<dbReference type="InterPro" id="IPR023298">
    <property type="entry name" value="ATPase_P-typ_TM_dom_sf"/>
</dbReference>
<dbReference type="GO" id="GO:0016887">
    <property type="term" value="F:ATP hydrolysis activity"/>
    <property type="evidence" value="ECO:0007669"/>
    <property type="project" value="InterPro"/>
</dbReference>
<dbReference type="Gene3D" id="1.20.1110.10">
    <property type="entry name" value="Calcium-transporting ATPase, transmembrane domain"/>
    <property type="match status" value="2"/>
</dbReference>
<dbReference type="GO" id="GO:0005524">
    <property type="term" value="F:ATP binding"/>
    <property type="evidence" value="ECO:0007669"/>
    <property type="project" value="UniProtKB-KW"/>
</dbReference>
<dbReference type="SFLD" id="SFLDG00002">
    <property type="entry name" value="C1.7:_P-type_atpase_like"/>
    <property type="match status" value="1"/>
</dbReference>
<keyword evidence="2" id="KW-0812">Transmembrane</keyword>
<evidence type="ECO:0000256" key="1">
    <source>
        <dbReference type="ARBA" id="ARBA00004651"/>
    </source>
</evidence>
<dbReference type="Gene3D" id="3.40.50.1000">
    <property type="entry name" value="HAD superfamily/HAD-like"/>
    <property type="match status" value="2"/>
</dbReference>
<dbReference type="PANTHER" id="PTHR24093:SF513">
    <property type="entry name" value="CATION-TRANSPORTING ATPASE I-RELATED"/>
    <property type="match status" value="1"/>
</dbReference>
<feature type="non-terminal residue" evidence="12">
    <location>
        <position position="1"/>
    </location>
</feature>